<evidence type="ECO:0008006" key="3">
    <source>
        <dbReference type="Google" id="ProtNLM"/>
    </source>
</evidence>
<gene>
    <name evidence="1" type="ORF">A1353_13035</name>
</gene>
<evidence type="ECO:0000313" key="1">
    <source>
        <dbReference type="EMBL" id="OAI04668.1"/>
    </source>
</evidence>
<reference evidence="2" key="1">
    <citation type="submission" date="2016-03" db="EMBL/GenBank/DDBJ databases">
        <authorList>
            <person name="Heylen K."/>
            <person name="De Vos P."/>
            <person name="Vekeman B."/>
        </authorList>
    </citation>
    <scope>NUCLEOTIDE SEQUENCE [LARGE SCALE GENOMIC DNA]</scope>
    <source>
        <strain evidence="2">R-45371</strain>
    </source>
</reference>
<comment type="caution">
    <text evidence="1">The sequence shown here is derived from an EMBL/GenBank/DDBJ whole genome shotgun (WGS) entry which is preliminary data.</text>
</comment>
<dbReference type="Proteomes" id="UP000077763">
    <property type="component" value="Unassembled WGS sequence"/>
</dbReference>
<proteinExistence type="predicted"/>
<accession>A0A177MFX5</accession>
<evidence type="ECO:0000313" key="2">
    <source>
        <dbReference type="Proteomes" id="UP000077763"/>
    </source>
</evidence>
<sequence length="75" mass="8375">MYTAIKGTYENGQVILEETPPTDKKAKVLVMFLTEEQIAAKPAHRGVKIGSVAGKGYSIPDDFNEPLDDLKDYMW</sequence>
<dbReference type="AlphaFoldDB" id="A0A177MFX5"/>
<organism evidence="1 2">
    <name type="scientific">Methylomonas methanica</name>
    <dbReference type="NCBI Taxonomy" id="421"/>
    <lineage>
        <taxon>Bacteria</taxon>
        <taxon>Pseudomonadati</taxon>
        <taxon>Pseudomonadota</taxon>
        <taxon>Gammaproteobacteria</taxon>
        <taxon>Methylococcales</taxon>
        <taxon>Methylococcaceae</taxon>
        <taxon>Methylomonas</taxon>
    </lineage>
</organism>
<dbReference type="RefSeq" id="WP_064036647.1">
    <property type="nucleotide sequence ID" value="NZ_LUUH01000049.1"/>
</dbReference>
<name>A0A177MFX5_METMH</name>
<protein>
    <recommendedName>
        <fullName evidence="3">DUF2281 domain-containing protein</fullName>
    </recommendedName>
</protein>
<dbReference type="EMBL" id="LUUH01000049">
    <property type="protein sequence ID" value="OAI04668.1"/>
    <property type="molecule type" value="Genomic_DNA"/>
</dbReference>